<dbReference type="GO" id="GO:0000166">
    <property type="term" value="F:nucleotide binding"/>
    <property type="evidence" value="ECO:0007669"/>
    <property type="project" value="UniProtKB-KW"/>
</dbReference>
<dbReference type="GO" id="GO:0006952">
    <property type="term" value="P:defense response"/>
    <property type="evidence" value="ECO:0007669"/>
    <property type="project" value="UniProtKB-KW"/>
</dbReference>
<organism evidence="7 8">
    <name type="scientific">Ensete ventricosum</name>
    <name type="common">Abyssinian banana</name>
    <name type="synonym">Musa ensete</name>
    <dbReference type="NCBI Taxonomy" id="4639"/>
    <lineage>
        <taxon>Eukaryota</taxon>
        <taxon>Viridiplantae</taxon>
        <taxon>Streptophyta</taxon>
        <taxon>Embryophyta</taxon>
        <taxon>Tracheophyta</taxon>
        <taxon>Spermatophyta</taxon>
        <taxon>Magnoliopsida</taxon>
        <taxon>Liliopsida</taxon>
        <taxon>Zingiberales</taxon>
        <taxon>Musaceae</taxon>
        <taxon>Ensete</taxon>
    </lineage>
</organism>
<evidence type="ECO:0000256" key="2">
    <source>
        <dbReference type="ARBA" id="ARBA00022614"/>
    </source>
</evidence>
<evidence type="ECO:0000313" key="8">
    <source>
        <dbReference type="Proteomes" id="UP000287651"/>
    </source>
</evidence>
<dbReference type="Proteomes" id="UP000287651">
    <property type="component" value="Unassembled WGS sequence"/>
</dbReference>
<feature type="domain" description="Disease resistance N-terminal" evidence="6">
    <location>
        <begin position="46"/>
        <end position="101"/>
    </location>
</feature>
<keyword evidence="2" id="KW-0433">Leucine-rich repeat</keyword>
<comment type="caution">
    <text evidence="7">The sequence shown here is derived from an EMBL/GenBank/DDBJ whole genome shotgun (WGS) entry which is preliminary data.</text>
</comment>
<keyword evidence="4" id="KW-0547">Nucleotide-binding</keyword>
<dbReference type="Pfam" id="PF18052">
    <property type="entry name" value="Rx_N"/>
    <property type="match status" value="1"/>
</dbReference>
<evidence type="ECO:0000256" key="4">
    <source>
        <dbReference type="ARBA" id="ARBA00022741"/>
    </source>
</evidence>
<protein>
    <recommendedName>
        <fullName evidence="6">Disease resistance N-terminal domain-containing protein</fullName>
    </recommendedName>
</protein>
<dbReference type="Gene3D" id="1.20.5.4130">
    <property type="match status" value="1"/>
</dbReference>
<evidence type="ECO:0000256" key="3">
    <source>
        <dbReference type="ARBA" id="ARBA00022737"/>
    </source>
</evidence>
<dbReference type="EMBL" id="AMZH03008313">
    <property type="protein sequence ID" value="RRT59231.1"/>
    <property type="molecule type" value="Genomic_DNA"/>
</dbReference>
<evidence type="ECO:0000256" key="1">
    <source>
        <dbReference type="ARBA" id="ARBA00008894"/>
    </source>
</evidence>
<reference evidence="7 8" key="1">
    <citation type="journal article" date="2014" name="Agronomy (Basel)">
        <title>A Draft Genome Sequence for Ensete ventricosum, the Drought-Tolerant Tree Against Hunger.</title>
        <authorList>
            <person name="Harrison J."/>
            <person name="Moore K.A."/>
            <person name="Paszkiewicz K."/>
            <person name="Jones T."/>
            <person name="Grant M."/>
            <person name="Ambacheew D."/>
            <person name="Muzemil S."/>
            <person name="Studholme D.J."/>
        </authorList>
    </citation>
    <scope>NUCLEOTIDE SEQUENCE [LARGE SCALE GENOMIC DNA]</scope>
</reference>
<dbReference type="InterPro" id="IPR041118">
    <property type="entry name" value="Rx_N"/>
</dbReference>
<evidence type="ECO:0000256" key="5">
    <source>
        <dbReference type="ARBA" id="ARBA00022821"/>
    </source>
</evidence>
<gene>
    <name evidence="7" type="ORF">B296_00020010</name>
</gene>
<dbReference type="AlphaFoldDB" id="A0A426Z5J7"/>
<evidence type="ECO:0000259" key="6">
    <source>
        <dbReference type="Pfam" id="PF18052"/>
    </source>
</evidence>
<evidence type="ECO:0000313" key="7">
    <source>
        <dbReference type="EMBL" id="RRT59231.1"/>
    </source>
</evidence>
<name>A0A426Z5J7_ENSVE</name>
<sequence length="162" mass="18793">MSWILRSVALELLDLLRNAQHHVHLLLRRHVDQRVDEPGDEGTQHKEVDLLLGVPGEIQKLQRCLRNIQSVLRDAEKRRIEDEGVNDWLMELKDVMYDADDECRMEAEKCTPGESISHRMALKDVMYDADGECRMEAEKCTPGEPISHRMAVRMPETENLSY</sequence>
<comment type="similarity">
    <text evidence="1">Belongs to the disease resistance NB-LRR family.</text>
</comment>
<keyword evidence="5" id="KW-0611">Plant defense</keyword>
<proteinExistence type="inferred from homology"/>
<accession>A0A426Z5J7</accession>
<keyword evidence="3" id="KW-0677">Repeat</keyword>